<dbReference type="Gene3D" id="3.10.20.30">
    <property type="match status" value="1"/>
</dbReference>
<evidence type="ECO:0000256" key="4">
    <source>
        <dbReference type="ARBA" id="ARBA00023014"/>
    </source>
</evidence>
<keyword evidence="7" id="KW-1185">Reference proteome</keyword>
<comment type="caution">
    <text evidence="6">The sequence shown here is derived from an EMBL/GenBank/DDBJ whole genome shotgun (WGS) entry which is preliminary data.</text>
</comment>
<dbReference type="EMBL" id="JBHTLP010000007">
    <property type="protein sequence ID" value="MFD1141146.1"/>
    <property type="molecule type" value="Genomic_DNA"/>
</dbReference>
<dbReference type="RefSeq" id="WP_379884192.1">
    <property type="nucleotide sequence ID" value="NZ_JBHTLP010000007.1"/>
</dbReference>
<dbReference type="InterPro" id="IPR006058">
    <property type="entry name" value="2Fe2S_fd_BS"/>
</dbReference>
<dbReference type="Pfam" id="PF00111">
    <property type="entry name" value="Fer2"/>
    <property type="match status" value="1"/>
</dbReference>
<name>A0ABW3Q7E0_9BACT</name>
<dbReference type="CDD" id="cd00207">
    <property type="entry name" value="fer2"/>
    <property type="match status" value="1"/>
</dbReference>
<gene>
    <name evidence="6" type="ORF">ACFQ4C_08505</name>
</gene>
<keyword evidence="3" id="KW-0408">Iron</keyword>
<dbReference type="InterPro" id="IPR001041">
    <property type="entry name" value="2Fe-2S_ferredoxin-type"/>
</dbReference>
<dbReference type="InterPro" id="IPR012675">
    <property type="entry name" value="Beta-grasp_dom_sf"/>
</dbReference>
<accession>A0ABW3Q7E0</accession>
<dbReference type="InterPro" id="IPR037165">
    <property type="entry name" value="AldOxase/xan_DH_Mopterin-bd_sf"/>
</dbReference>
<evidence type="ECO:0000313" key="6">
    <source>
        <dbReference type="EMBL" id="MFD1141146.1"/>
    </source>
</evidence>
<evidence type="ECO:0000256" key="2">
    <source>
        <dbReference type="ARBA" id="ARBA00022723"/>
    </source>
</evidence>
<protein>
    <submittedName>
        <fullName evidence="6">2Fe-2S iron-sulfur cluster-binding protein</fullName>
    </submittedName>
</protein>
<evidence type="ECO:0000256" key="3">
    <source>
        <dbReference type="ARBA" id="ARBA00023004"/>
    </source>
</evidence>
<evidence type="ECO:0000259" key="5">
    <source>
        <dbReference type="PROSITE" id="PS51085"/>
    </source>
</evidence>
<dbReference type="PROSITE" id="PS00197">
    <property type="entry name" value="2FE2S_FER_1"/>
    <property type="match status" value="1"/>
</dbReference>
<keyword evidence="2" id="KW-0479">Metal-binding</keyword>
<dbReference type="SUPFAM" id="SSF56003">
    <property type="entry name" value="Molybdenum cofactor-binding domain"/>
    <property type="match status" value="1"/>
</dbReference>
<dbReference type="SUPFAM" id="SSF54292">
    <property type="entry name" value="2Fe-2S ferredoxin-like"/>
    <property type="match status" value="1"/>
</dbReference>
<keyword evidence="1" id="KW-0001">2Fe-2S</keyword>
<proteinExistence type="predicted"/>
<organism evidence="6 7">
    <name type="scientific">Larkinella insperata</name>
    <dbReference type="NCBI Taxonomy" id="332158"/>
    <lineage>
        <taxon>Bacteria</taxon>
        <taxon>Pseudomonadati</taxon>
        <taxon>Bacteroidota</taxon>
        <taxon>Cytophagia</taxon>
        <taxon>Cytophagales</taxon>
        <taxon>Spirosomataceae</taxon>
        <taxon>Larkinella</taxon>
    </lineage>
</organism>
<feature type="domain" description="2Fe-2S ferredoxin-type" evidence="5">
    <location>
        <begin position="1"/>
        <end position="77"/>
    </location>
</feature>
<dbReference type="PROSITE" id="PS51085">
    <property type="entry name" value="2FE2S_FER_2"/>
    <property type="match status" value="1"/>
</dbReference>
<evidence type="ECO:0000313" key="7">
    <source>
        <dbReference type="Proteomes" id="UP001597116"/>
    </source>
</evidence>
<sequence>MKLNVTINGVANAFDVDSDMPLLWLIRDEAKLKGTKFGCGMGVCGACSVHVDGELIRSCSYPAQLVAGKNITTIEGLSADKNHVHPVQQAWMDVQYEEATIENSQFTQTSFHTYQVARLTDTPEIEVIIQESSELPSGVGEPPLSPVAPAIANAIYNLTGFRLRSLPLQAALDKQYQKTGK</sequence>
<dbReference type="PANTHER" id="PTHR44379:SF2">
    <property type="entry name" value="BLR6218 PROTEIN"/>
    <property type="match status" value="1"/>
</dbReference>
<dbReference type="Proteomes" id="UP001597116">
    <property type="component" value="Unassembled WGS sequence"/>
</dbReference>
<dbReference type="Gene3D" id="3.30.365.10">
    <property type="entry name" value="Aldehyde oxidase/xanthine dehydrogenase, molybdopterin binding domain"/>
    <property type="match status" value="1"/>
</dbReference>
<evidence type="ECO:0000256" key="1">
    <source>
        <dbReference type="ARBA" id="ARBA00022714"/>
    </source>
</evidence>
<keyword evidence="4" id="KW-0411">Iron-sulfur</keyword>
<dbReference type="InterPro" id="IPR036010">
    <property type="entry name" value="2Fe-2S_ferredoxin-like_sf"/>
</dbReference>
<dbReference type="InterPro" id="IPR051452">
    <property type="entry name" value="Diverse_Oxidoreductases"/>
</dbReference>
<dbReference type="PANTHER" id="PTHR44379">
    <property type="entry name" value="OXIDOREDUCTASE WITH IRON-SULFUR SUBUNIT"/>
    <property type="match status" value="1"/>
</dbReference>
<reference evidence="7" key="1">
    <citation type="journal article" date="2019" name="Int. J. Syst. Evol. Microbiol.">
        <title>The Global Catalogue of Microorganisms (GCM) 10K type strain sequencing project: providing services to taxonomists for standard genome sequencing and annotation.</title>
        <authorList>
            <consortium name="The Broad Institute Genomics Platform"/>
            <consortium name="The Broad Institute Genome Sequencing Center for Infectious Disease"/>
            <person name="Wu L."/>
            <person name="Ma J."/>
        </authorList>
    </citation>
    <scope>NUCLEOTIDE SEQUENCE [LARGE SCALE GENOMIC DNA]</scope>
    <source>
        <strain evidence="7">CCUG 55608</strain>
    </source>
</reference>